<dbReference type="InterPro" id="IPR007694">
    <property type="entry name" value="DNA_helicase_DnaB-like_C"/>
</dbReference>
<dbReference type="PANTHER" id="PTHR30153">
    <property type="entry name" value="REPLICATIVE DNA HELICASE DNAB"/>
    <property type="match status" value="1"/>
</dbReference>
<dbReference type="Pfam" id="PF03796">
    <property type="entry name" value="DnaB_C"/>
    <property type="match status" value="1"/>
</dbReference>
<evidence type="ECO:0000259" key="1">
    <source>
        <dbReference type="Pfam" id="PF03796"/>
    </source>
</evidence>
<dbReference type="Pfam" id="PF06745">
    <property type="entry name" value="ATPase"/>
    <property type="match status" value="1"/>
</dbReference>
<evidence type="ECO:0000259" key="2">
    <source>
        <dbReference type="Pfam" id="PF06745"/>
    </source>
</evidence>
<dbReference type="RefSeq" id="WP_060607089.1">
    <property type="nucleotide sequence ID" value="NZ_FQZC01000003.1"/>
</dbReference>
<feature type="domain" description="SF4 helicase" evidence="1">
    <location>
        <begin position="147"/>
        <end position="210"/>
    </location>
</feature>
<dbReference type="SUPFAM" id="SSF52540">
    <property type="entry name" value="P-loop containing nucleoside triphosphate hydrolases"/>
    <property type="match status" value="1"/>
</dbReference>
<evidence type="ECO:0000313" key="3">
    <source>
        <dbReference type="EMBL" id="SHJ48678.1"/>
    </source>
</evidence>
<dbReference type="Proteomes" id="UP000184290">
    <property type="component" value="Unassembled WGS sequence"/>
</dbReference>
<reference evidence="3 4" key="1">
    <citation type="submission" date="2016-11" db="EMBL/GenBank/DDBJ databases">
        <authorList>
            <person name="Varghese N."/>
            <person name="Submissions S."/>
        </authorList>
    </citation>
    <scope>NUCLEOTIDE SEQUENCE [LARGE SCALE GENOMIC DNA]</scope>
    <source>
        <strain evidence="3 4">DSM 21988</strain>
    </source>
</reference>
<feature type="domain" description="KaiC-like" evidence="2">
    <location>
        <begin position="58"/>
        <end position="126"/>
    </location>
</feature>
<dbReference type="EMBL" id="FQZC01000003">
    <property type="protein sequence ID" value="SHJ48678.1"/>
    <property type="molecule type" value="Genomic_DNA"/>
</dbReference>
<evidence type="ECO:0000313" key="4">
    <source>
        <dbReference type="Proteomes" id="UP000184290"/>
    </source>
</evidence>
<sequence>MKLSAPIYHLKRTAKQLARSQGVDLNVALDRVAAAEGFSSWSLLAAKHTSSSSAAKLYAGLKHGEVMLIGARPGQGKTLLALEIVAEALKDGKQGMFFTLEYTEAEVYARFALIGFDARQYGDAFRLDCSDYICADYIIAKAESARPGTVIAVDYLQLMDQKRTHPQLSEQMVALRTFADDRELVFLMISQIARTYDPVAKRVPDLTDVRLPNPVDMAVFTKTHFIGDHPSASEGAH</sequence>
<dbReference type="InterPro" id="IPR014774">
    <property type="entry name" value="KaiC-like_dom"/>
</dbReference>
<dbReference type="Gene3D" id="3.40.50.300">
    <property type="entry name" value="P-loop containing nucleotide triphosphate hydrolases"/>
    <property type="match status" value="1"/>
</dbReference>
<proteinExistence type="predicted"/>
<dbReference type="NCBIfam" id="NF004629">
    <property type="entry name" value="PRK05973.1"/>
    <property type="match status" value="1"/>
</dbReference>
<dbReference type="InterPro" id="IPR027417">
    <property type="entry name" value="P-loop_NTPase"/>
</dbReference>
<organism evidence="3 4">
    <name type="scientific">Aureimonas altamirensis DSM 21988</name>
    <dbReference type="NCBI Taxonomy" id="1121026"/>
    <lineage>
        <taxon>Bacteria</taxon>
        <taxon>Pseudomonadati</taxon>
        <taxon>Pseudomonadota</taxon>
        <taxon>Alphaproteobacteria</taxon>
        <taxon>Hyphomicrobiales</taxon>
        <taxon>Aurantimonadaceae</taxon>
        <taxon>Aureimonas</taxon>
    </lineage>
</organism>
<accession>A0ABY1IMN5</accession>
<keyword evidence="4" id="KW-1185">Reference proteome</keyword>
<protein>
    <submittedName>
        <fullName evidence="3">DnaB-like helicase C terminal domain-containing protein</fullName>
    </submittedName>
</protein>
<gene>
    <name evidence="3" type="ORF">SAMN02745911_2638</name>
</gene>
<dbReference type="PANTHER" id="PTHR30153:SF2">
    <property type="entry name" value="REPLICATIVE DNA HELICASE"/>
    <property type="match status" value="1"/>
</dbReference>
<name>A0ABY1IMN5_9HYPH</name>
<comment type="caution">
    <text evidence="3">The sequence shown here is derived from an EMBL/GenBank/DDBJ whole genome shotgun (WGS) entry which is preliminary data.</text>
</comment>